<keyword evidence="4 8" id="KW-0808">Transferase</keyword>
<dbReference type="InterPro" id="IPR015421">
    <property type="entry name" value="PyrdxlP-dep_Trfase_major"/>
</dbReference>
<evidence type="ECO:0000256" key="5">
    <source>
        <dbReference type="ARBA" id="ARBA00022898"/>
    </source>
</evidence>
<evidence type="ECO:0000313" key="10">
    <source>
        <dbReference type="EMBL" id="XBH22645.1"/>
    </source>
</evidence>
<dbReference type="Gene3D" id="3.40.640.10">
    <property type="entry name" value="Type I PLP-dependent aspartate aminotransferase-like (Major domain)"/>
    <property type="match status" value="1"/>
</dbReference>
<feature type="domain" description="Aminotransferase class V" evidence="9">
    <location>
        <begin position="38"/>
        <end position="418"/>
    </location>
</feature>
<dbReference type="Gene3D" id="3.90.1150.10">
    <property type="entry name" value="Aspartate Aminotransferase, domain 1"/>
    <property type="match status" value="1"/>
</dbReference>
<dbReference type="GO" id="GO:0006534">
    <property type="term" value="P:cysteine metabolic process"/>
    <property type="evidence" value="ECO:0007669"/>
    <property type="project" value="UniProtKB-UniRule"/>
</dbReference>
<reference evidence="10" key="1">
    <citation type="submission" date="2024-02" db="EMBL/GenBank/DDBJ databases">
        <title>Tomenella chthoni gen. nov. sp. nov., a member of the family Jonesiaceae isolated from bat guano.</title>
        <authorList>
            <person name="Miller S.L."/>
            <person name="King J."/>
            <person name="Sankaranarayanan K."/>
            <person name="Lawson P.A."/>
        </authorList>
    </citation>
    <scope>NUCLEOTIDE SEQUENCE</scope>
    <source>
        <strain evidence="10">BS-20</strain>
    </source>
</reference>
<accession>A0AAU7DY96</accession>
<dbReference type="SUPFAM" id="SSF53383">
    <property type="entry name" value="PLP-dependent transferases"/>
    <property type="match status" value="1"/>
</dbReference>
<evidence type="ECO:0000256" key="1">
    <source>
        <dbReference type="ARBA" id="ARBA00001933"/>
    </source>
</evidence>
<evidence type="ECO:0000256" key="2">
    <source>
        <dbReference type="ARBA" id="ARBA00010447"/>
    </source>
</evidence>
<protein>
    <recommendedName>
        <fullName evidence="3 8">Cysteine desulfurase</fullName>
        <ecNumber evidence="3 8">2.8.1.7</ecNumber>
    </recommendedName>
</protein>
<evidence type="ECO:0000256" key="8">
    <source>
        <dbReference type="RuleBase" id="RU004506"/>
    </source>
</evidence>
<dbReference type="CDD" id="cd06453">
    <property type="entry name" value="SufS_like"/>
    <property type="match status" value="1"/>
</dbReference>
<dbReference type="GO" id="GO:0030170">
    <property type="term" value="F:pyridoxal phosphate binding"/>
    <property type="evidence" value="ECO:0007669"/>
    <property type="project" value="UniProtKB-UniRule"/>
</dbReference>
<comment type="similarity">
    <text evidence="2 8">Belongs to the class-V pyridoxal-phosphate-dependent aminotransferase family. Csd subfamily.</text>
</comment>
<keyword evidence="5 8" id="KW-0663">Pyridoxal phosphate</keyword>
<dbReference type="InterPro" id="IPR000192">
    <property type="entry name" value="Aminotrans_V_dom"/>
</dbReference>
<dbReference type="InterPro" id="IPR020578">
    <property type="entry name" value="Aminotrans_V_PyrdxlP_BS"/>
</dbReference>
<comment type="cofactor">
    <cofactor evidence="1 7">
        <name>pyridoxal 5'-phosphate</name>
        <dbReference type="ChEBI" id="CHEBI:597326"/>
    </cofactor>
</comment>
<evidence type="ECO:0000256" key="3">
    <source>
        <dbReference type="ARBA" id="ARBA00012239"/>
    </source>
</evidence>
<dbReference type="NCBIfam" id="TIGR01979">
    <property type="entry name" value="sufS"/>
    <property type="match status" value="1"/>
</dbReference>
<evidence type="ECO:0000259" key="9">
    <source>
        <dbReference type="Pfam" id="PF00266"/>
    </source>
</evidence>
<dbReference type="GO" id="GO:0031071">
    <property type="term" value="F:cysteine desulfurase activity"/>
    <property type="evidence" value="ECO:0007669"/>
    <property type="project" value="UniProtKB-UniRule"/>
</dbReference>
<dbReference type="InterPro" id="IPR010970">
    <property type="entry name" value="Cys_dSase_SufS"/>
</dbReference>
<name>A0AAU7DY96_9MICO</name>
<dbReference type="InterPro" id="IPR015424">
    <property type="entry name" value="PyrdxlP-dep_Trfase"/>
</dbReference>
<dbReference type="AlphaFoldDB" id="A0AAU7DY96"/>
<organism evidence="10">
    <name type="scientific">Jonesiaceae bacterium BS-20</name>
    <dbReference type="NCBI Taxonomy" id="3120821"/>
    <lineage>
        <taxon>Bacteria</taxon>
        <taxon>Bacillati</taxon>
        <taxon>Actinomycetota</taxon>
        <taxon>Actinomycetes</taxon>
        <taxon>Micrococcales</taxon>
        <taxon>Jonesiaceae</taxon>
    </lineage>
</organism>
<evidence type="ECO:0000256" key="6">
    <source>
        <dbReference type="ARBA" id="ARBA00050776"/>
    </source>
</evidence>
<comment type="function">
    <text evidence="8">Catalyzes the removal of elemental sulfur and selenium atoms from L-cysteine, L-cystine, L-selenocysteine, and L-selenocystine to produce L-alanine.</text>
</comment>
<dbReference type="Pfam" id="PF00266">
    <property type="entry name" value="Aminotran_5"/>
    <property type="match status" value="1"/>
</dbReference>
<evidence type="ECO:0000256" key="7">
    <source>
        <dbReference type="RuleBase" id="RU004504"/>
    </source>
</evidence>
<comment type="catalytic activity">
    <reaction evidence="6 8">
        <text>(sulfur carrier)-H + L-cysteine = (sulfur carrier)-SH + L-alanine</text>
        <dbReference type="Rhea" id="RHEA:43892"/>
        <dbReference type="Rhea" id="RHEA-COMP:14737"/>
        <dbReference type="Rhea" id="RHEA-COMP:14739"/>
        <dbReference type="ChEBI" id="CHEBI:29917"/>
        <dbReference type="ChEBI" id="CHEBI:35235"/>
        <dbReference type="ChEBI" id="CHEBI:57972"/>
        <dbReference type="ChEBI" id="CHEBI:64428"/>
        <dbReference type="EC" id="2.8.1.7"/>
    </reaction>
</comment>
<dbReference type="PROSITE" id="PS00595">
    <property type="entry name" value="AA_TRANSFER_CLASS_5"/>
    <property type="match status" value="1"/>
</dbReference>
<evidence type="ECO:0000256" key="4">
    <source>
        <dbReference type="ARBA" id="ARBA00022679"/>
    </source>
</evidence>
<proteinExistence type="inferred from homology"/>
<dbReference type="EMBL" id="CP146203">
    <property type="protein sequence ID" value="XBH22645.1"/>
    <property type="molecule type" value="Genomic_DNA"/>
</dbReference>
<dbReference type="PANTHER" id="PTHR43586">
    <property type="entry name" value="CYSTEINE DESULFURASE"/>
    <property type="match status" value="1"/>
</dbReference>
<gene>
    <name evidence="10" type="ORF">V5R04_05345</name>
</gene>
<dbReference type="PANTHER" id="PTHR43586:SF8">
    <property type="entry name" value="CYSTEINE DESULFURASE 1, CHLOROPLASTIC"/>
    <property type="match status" value="1"/>
</dbReference>
<dbReference type="EC" id="2.8.1.7" evidence="3 8"/>
<sequence>MNAAVAATHAGLSPAELVAVRADFPLLARTVRDGKPLVYLDSGATSQKPDPVLDAEQDFYLQRNAAVHRGAHQLAEEATDAFETAREHVAAFVGARPDEIVWTSGATAALNLVAYGMQNATFGSGGDKAARFKLAPGDEIVVTESEHHANLIPWQQLCQRTGATLKWISVLDDGRLNMAELATVVTDRTKVLAFTHASNVTGAITDVAAFVARAQEVGALSVLDACQSVPNLSVSFADLGVDFAAFSAHKMLGPTGVGALYGRRELLEALPPVATGGSMVEVVTMESATFAPAPQKFEAGTQMVAQAVAMGAAAQYLGELGMDAVYAHEQELAAELLKIRDIPGVTIIGPLDVQDRLGVVSFVVDGVHAHDVGQILDAAGIAVRVGHHCAQPLHKRFKVASTTRASVSVYNTVEEIVAFRESLATVRAFFGMS</sequence>
<dbReference type="InterPro" id="IPR015422">
    <property type="entry name" value="PyrdxlP-dep_Trfase_small"/>
</dbReference>